<keyword evidence="5" id="KW-0560">Oxidoreductase</keyword>
<dbReference type="STRING" id="1450537.A0A395HTP3"/>
<protein>
    <submittedName>
        <fullName evidence="8">FAD-binding domain-containing protein</fullName>
    </submittedName>
</protein>
<evidence type="ECO:0000256" key="1">
    <source>
        <dbReference type="ARBA" id="ARBA00005466"/>
    </source>
</evidence>
<dbReference type="AlphaFoldDB" id="A0A395HTP3"/>
<organism evidence="8 9">
    <name type="scientific">Aspergillus homomorphus (strain CBS 101889)</name>
    <dbReference type="NCBI Taxonomy" id="1450537"/>
    <lineage>
        <taxon>Eukaryota</taxon>
        <taxon>Fungi</taxon>
        <taxon>Dikarya</taxon>
        <taxon>Ascomycota</taxon>
        <taxon>Pezizomycotina</taxon>
        <taxon>Eurotiomycetes</taxon>
        <taxon>Eurotiomycetidae</taxon>
        <taxon>Eurotiales</taxon>
        <taxon>Aspergillaceae</taxon>
        <taxon>Aspergillus</taxon>
        <taxon>Aspergillus subgen. Circumdati</taxon>
    </lineage>
</organism>
<dbReference type="Pfam" id="PF01565">
    <property type="entry name" value="FAD_binding_4"/>
    <property type="match status" value="1"/>
</dbReference>
<evidence type="ECO:0000256" key="5">
    <source>
        <dbReference type="ARBA" id="ARBA00023002"/>
    </source>
</evidence>
<feature type="domain" description="FAD-binding PCMH-type" evidence="7">
    <location>
        <begin position="68"/>
        <end position="240"/>
    </location>
</feature>
<evidence type="ECO:0000313" key="9">
    <source>
        <dbReference type="Proteomes" id="UP000248961"/>
    </source>
</evidence>
<dbReference type="SUPFAM" id="SSF56176">
    <property type="entry name" value="FAD-binding/transporter-associated domain-like"/>
    <property type="match status" value="1"/>
</dbReference>
<dbReference type="InterPro" id="IPR016169">
    <property type="entry name" value="FAD-bd_PCMH_sub2"/>
</dbReference>
<evidence type="ECO:0000256" key="3">
    <source>
        <dbReference type="ARBA" id="ARBA00022729"/>
    </source>
</evidence>
<dbReference type="VEuPathDB" id="FungiDB:BO97DRAFT_407535"/>
<reference evidence="8 9" key="1">
    <citation type="submission" date="2018-02" db="EMBL/GenBank/DDBJ databases">
        <title>The genomes of Aspergillus section Nigri reveals drivers in fungal speciation.</title>
        <authorList>
            <consortium name="DOE Joint Genome Institute"/>
            <person name="Vesth T.C."/>
            <person name="Nybo J."/>
            <person name="Theobald S."/>
            <person name="Brandl J."/>
            <person name="Frisvad J.C."/>
            <person name="Nielsen K.F."/>
            <person name="Lyhne E.K."/>
            <person name="Kogle M.E."/>
            <person name="Kuo A."/>
            <person name="Riley R."/>
            <person name="Clum A."/>
            <person name="Nolan M."/>
            <person name="Lipzen A."/>
            <person name="Salamov A."/>
            <person name="Henrissat B."/>
            <person name="Wiebenga A."/>
            <person name="De vries R.P."/>
            <person name="Grigoriev I.V."/>
            <person name="Mortensen U.H."/>
            <person name="Andersen M.R."/>
            <person name="Baker S.E."/>
        </authorList>
    </citation>
    <scope>NUCLEOTIDE SEQUENCE [LARGE SCALE GENOMIC DNA]</scope>
    <source>
        <strain evidence="8 9">CBS 101889</strain>
    </source>
</reference>
<evidence type="ECO:0000313" key="8">
    <source>
        <dbReference type="EMBL" id="RAL09584.1"/>
    </source>
</evidence>
<sequence>MMHSVSLFSLWVAPALALAPAATPLSASITGRADPLIQCLSSSLSPNGSIIFPDQPLFTVDTARYSELYAPTFRLISKVENEHDVRVSIQCAKSTNTTFLLTGPRHGFYQGFQKIRAGLEIDTSAFNEVTIDPEANTLTCGGATIFQQVIDVAYAAKKDMPTGSGSCVGVLGAGVGAGIGRLEGLYGLIIDSLLSVRIMLPNTTVVEASTEQNPDLFWGIRGAGWNFGFILNATFRVYDQVPNGLHLNADLIYPSNITESFYEILRQEAPHMPAPLSLASGLAWNPAYNDTTLTINAVYAGPEREGRAAIQFLLDQGPILRQNITMVPWNQLIPATFFGAGADPTCSLGGVRKSVLSSAFNVIDPKAQVAITEMFKEMVIRYPQTGDSGLALYFPATQAARAISSNETAYAWRDVLGHMNFEIVYSDNTTTDATIDYIPEKMRDTIAATAGTDGLQVYVGFSHGDEPLESIFAKDKLPHLAALKKQYDPEGLFNAYHPLPTVYP</sequence>
<evidence type="ECO:0000256" key="2">
    <source>
        <dbReference type="ARBA" id="ARBA00022630"/>
    </source>
</evidence>
<dbReference type="InterPro" id="IPR006094">
    <property type="entry name" value="Oxid_FAD_bind_N"/>
</dbReference>
<dbReference type="GeneID" id="37199950"/>
<keyword evidence="4" id="KW-0274">FAD</keyword>
<feature type="signal peptide" evidence="6">
    <location>
        <begin position="1"/>
        <end position="17"/>
    </location>
</feature>
<dbReference type="Gene3D" id="3.30.465.10">
    <property type="match status" value="1"/>
</dbReference>
<dbReference type="InterPro" id="IPR016166">
    <property type="entry name" value="FAD-bd_PCMH"/>
</dbReference>
<dbReference type="OrthoDB" id="415825at2759"/>
<comment type="similarity">
    <text evidence="1">Belongs to the oxygen-dependent FAD-linked oxidoreductase family.</text>
</comment>
<evidence type="ECO:0000259" key="7">
    <source>
        <dbReference type="PROSITE" id="PS51387"/>
    </source>
</evidence>
<dbReference type="GO" id="GO:0016491">
    <property type="term" value="F:oxidoreductase activity"/>
    <property type="evidence" value="ECO:0007669"/>
    <property type="project" value="UniProtKB-KW"/>
</dbReference>
<dbReference type="Proteomes" id="UP000248961">
    <property type="component" value="Unassembled WGS sequence"/>
</dbReference>
<dbReference type="RefSeq" id="XP_025548738.1">
    <property type="nucleotide sequence ID" value="XM_025695661.1"/>
</dbReference>
<proteinExistence type="inferred from homology"/>
<keyword evidence="2" id="KW-0285">Flavoprotein</keyword>
<dbReference type="PROSITE" id="PS51387">
    <property type="entry name" value="FAD_PCMH"/>
    <property type="match status" value="1"/>
</dbReference>
<evidence type="ECO:0000256" key="4">
    <source>
        <dbReference type="ARBA" id="ARBA00022827"/>
    </source>
</evidence>
<dbReference type="EMBL" id="KZ824302">
    <property type="protein sequence ID" value="RAL09584.1"/>
    <property type="molecule type" value="Genomic_DNA"/>
</dbReference>
<feature type="chain" id="PRO_5017416344" evidence="6">
    <location>
        <begin position="18"/>
        <end position="504"/>
    </location>
</feature>
<dbReference type="GO" id="GO:0071949">
    <property type="term" value="F:FAD binding"/>
    <property type="evidence" value="ECO:0007669"/>
    <property type="project" value="InterPro"/>
</dbReference>
<gene>
    <name evidence="8" type="ORF">BO97DRAFT_407535</name>
</gene>
<accession>A0A395HTP3</accession>
<keyword evidence="3 6" id="KW-0732">Signal</keyword>
<dbReference type="Gene3D" id="3.40.462.20">
    <property type="match status" value="1"/>
</dbReference>
<dbReference type="InterPro" id="IPR050416">
    <property type="entry name" value="FAD-linked_Oxidoreductase"/>
</dbReference>
<keyword evidence="9" id="KW-1185">Reference proteome</keyword>
<dbReference type="PANTHER" id="PTHR42973">
    <property type="entry name" value="BINDING OXIDOREDUCTASE, PUTATIVE (AFU_ORTHOLOGUE AFUA_1G17690)-RELATED"/>
    <property type="match status" value="1"/>
</dbReference>
<name>A0A395HTP3_ASPHC</name>
<dbReference type="PANTHER" id="PTHR42973:SF32">
    <property type="entry name" value="FAD-LINKED OXIDOREDUCTASE AFOF"/>
    <property type="match status" value="1"/>
</dbReference>
<evidence type="ECO:0000256" key="6">
    <source>
        <dbReference type="SAM" id="SignalP"/>
    </source>
</evidence>
<dbReference type="InterPro" id="IPR036318">
    <property type="entry name" value="FAD-bd_PCMH-like_sf"/>
</dbReference>